<feature type="transmembrane region" description="Helical" evidence="6">
    <location>
        <begin position="206"/>
        <end position="230"/>
    </location>
</feature>
<dbReference type="PRINTS" id="PR00171">
    <property type="entry name" value="SUGRTRNSPORT"/>
</dbReference>
<feature type="non-terminal residue" evidence="8">
    <location>
        <position position="1"/>
    </location>
</feature>
<dbReference type="GO" id="GO:0005351">
    <property type="term" value="F:carbohydrate:proton symporter activity"/>
    <property type="evidence" value="ECO:0007669"/>
    <property type="project" value="TreeGrafter"/>
</dbReference>
<feature type="transmembrane region" description="Helical" evidence="6">
    <location>
        <begin position="307"/>
        <end position="326"/>
    </location>
</feature>
<accession>A0A0F9EEM9</accession>
<dbReference type="Pfam" id="PF00083">
    <property type="entry name" value="Sugar_tr"/>
    <property type="match status" value="1"/>
</dbReference>
<comment type="caution">
    <text evidence="8">The sequence shown here is derived from an EMBL/GenBank/DDBJ whole genome shotgun (WGS) entry which is preliminary data.</text>
</comment>
<gene>
    <name evidence="8" type="ORF">LCGC14_2376550</name>
</gene>
<evidence type="ECO:0000256" key="1">
    <source>
        <dbReference type="ARBA" id="ARBA00004141"/>
    </source>
</evidence>
<dbReference type="PROSITE" id="PS50850">
    <property type="entry name" value="MFS"/>
    <property type="match status" value="1"/>
</dbReference>
<sequence length="408" mass="45010">FSLSDWQLGFAVSSALIGTITGSIAFVKLGDAWGRKDCLKVLAVLFLLSALGCAFAWDYTSLVIFRFVGGLGVGGASVFGPMYASEISPARFRGRLVLLFQYNVTIGILLAYCSNALIESLQTDALQLQWRVMFGVESLPALLFFVMLFTIPKSPRWLVGQQRFDEAQRVLAAVGEQNIEEEMADIKASLHVADHQVKDRLFQKKYLYPIFLGMSVAALGQLSFVNGFLYYLNDTLNAIGASFGGQYQPVLIGLFNVAACTIALFTIDKIGRKQMLLIGSWGSAIPLALCAYIAWTHNWIELFPWSLSIFILFFSFSQGAVVWVYIAEVFPNRVRAKGQALASATLWASCAFTAQVYPPIVGMGQHGLAAPFMIGASVMVLQFFVVLFFFIETKGVSLEELERKLHIT</sequence>
<organism evidence="8">
    <name type="scientific">marine sediment metagenome</name>
    <dbReference type="NCBI Taxonomy" id="412755"/>
    <lineage>
        <taxon>unclassified sequences</taxon>
        <taxon>metagenomes</taxon>
        <taxon>ecological metagenomes</taxon>
    </lineage>
</organism>
<evidence type="ECO:0000259" key="7">
    <source>
        <dbReference type="PROSITE" id="PS50850"/>
    </source>
</evidence>
<evidence type="ECO:0000256" key="5">
    <source>
        <dbReference type="ARBA" id="ARBA00023136"/>
    </source>
</evidence>
<dbReference type="PROSITE" id="PS00216">
    <property type="entry name" value="SUGAR_TRANSPORT_1"/>
    <property type="match status" value="1"/>
</dbReference>
<feature type="transmembrane region" description="Helical" evidence="6">
    <location>
        <begin position="63"/>
        <end position="84"/>
    </location>
</feature>
<feature type="transmembrane region" description="Helical" evidence="6">
    <location>
        <begin position="130"/>
        <end position="151"/>
    </location>
</feature>
<evidence type="ECO:0000256" key="4">
    <source>
        <dbReference type="ARBA" id="ARBA00022989"/>
    </source>
</evidence>
<name>A0A0F9EEM9_9ZZZZ</name>
<evidence type="ECO:0000256" key="2">
    <source>
        <dbReference type="ARBA" id="ARBA00010992"/>
    </source>
</evidence>
<dbReference type="NCBIfam" id="TIGR00879">
    <property type="entry name" value="SP"/>
    <property type="match status" value="1"/>
</dbReference>
<keyword evidence="5 6" id="KW-0472">Membrane</keyword>
<evidence type="ECO:0000256" key="6">
    <source>
        <dbReference type="SAM" id="Phobius"/>
    </source>
</evidence>
<feature type="transmembrane region" description="Helical" evidence="6">
    <location>
        <begin position="39"/>
        <end position="57"/>
    </location>
</feature>
<comment type="subcellular location">
    <subcellularLocation>
        <location evidence="1">Membrane</location>
        <topology evidence="1">Multi-pass membrane protein</topology>
    </subcellularLocation>
</comment>
<dbReference type="GO" id="GO:0016020">
    <property type="term" value="C:membrane"/>
    <property type="evidence" value="ECO:0007669"/>
    <property type="project" value="UniProtKB-SubCell"/>
</dbReference>
<feature type="transmembrane region" description="Helical" evidence="6">
    <location>
        <begin position="338"/>
        <end position="357"/>
    </location>
</feature>
<dbReference type="InterPro" id="IPR020846">
    <property type="entry name" value="MFS_dom"/>
</dbReference>
<dbReference type="InterPro" id="IPR005828">
    <property type="entry name" value="MFS_sugar_transport-like"/>
</dbReference>
<feature type="transmembrane region" description="Helical" evidence="6">
    <location>
        <begin position="250"/>
        <end position="268"/>
    </location>
</feature>
<dbReference type="InterPro" id="IPR050360">
    <property type="entry name" value="MFS_Sugar_Transporters"/>
</dbReference>
<feature type="transmembrane region" description="Helical" evidence="6">
    <location>
        <begin position="96"/>
        <end position="118"/>
    </location>
</feature>
<dbReference type="PROSITE" id="PS00217">
    <property type="entry name" value="SUGAR_TRANSPORT_2"/>
    <property type="match status" value="1"/>
</dbReference>
<dbReference type="SUPFAM" id="SSF103473">
    <property type="entry name" value="MFS general substrate transporter"/>
    <property type="match status" value="1"/>
</dbReference>
<keyword evidence="3 6" id="KW-0812">Transmembrane</keyword>
<feature type="domain" description="Major facilitator superfamily (MFS) profile" evidence="7">
    <location>
        <begin position="1"/>
        <end position="394"/>
    </location>
</feature>
<dbReference type="Gene3D" id="1.20.1250.20">
    <property type="entry name" value="MFS general substrate transporter like domains"/>
    <property type="match status" value="1"/>
</dbReference>
<protein>
    <recommendedName>
        <fullName evidence="7">Major facilitator superfamily (MFS) profile domain-containing protein</fullName>
    </recommendedName>
</protein>
<dbReference type="InterPro" id="IPR036259">
    <property type="entry name" value="MFS_trans_sf"/>
</dbReference>
<feature type="transmembrane region" description="Helical" evidence="6">
    <location>
        <begin position="6"/>
        <end position="27"/>
    </location>
</feature>
<proteinExistence type="inferred from homology"/>
<comment type="similarity">
    <text evidence="2">Belongs to the major facilitator superfamily. Sugar transporter (TC 2.A.1.1) family.</text>
</comment>
<dbReference type="PANTHER" id="PTHR48022">
    <property type="entry name" value="PLASTIDIC GLUCOSE TRANSPORTER 4"/>
    <property type="match status" value="1"/>
</dbReference>
<feature type="transmembrane region" description="Helical" evidence="6">
    <location>
        <begin position="275"/>
        <end position="295"/>
    </location>
</feature>
<feature type="transmembrane region" description="Helical" evidence="6">
    <location>
        <begin position="369"/>
        <end position="391"/>
    </location>
</feature>
<evidence type="ECO:0000256" key="3">
    <source>
        <dbReference type="ARBA" id="ARBA00022692"/>
    </source>
</evidence>
<evidence type="ECO:0000313" key="8">
    <source>
        <dbReference type="EMBL" id="KKL28296.1"/>
    </source>
</evidence>
<dbReference type="InterPro" id="IPR005829">
    <property type="entry name" value="Sugar_transporter_CS"/>
</dbReference>
<keyword evidence="4 6" id="KW-1133">Transmembrane helix</keyword>
<reference evidence="8" key="1">
    <citation type="journal article" date="2015" name="Nature">
        <title>Complex archaea that bridge the gap between prokaryotes and eukaryotes.</title>
        <authorList>
            <person name="Spang A."/>
            <person name="Saw J.H."/>
            <person name="Jorgensen S.L."/>
            <person name="Zaremba-Niedzwiedzka K."/>
            <person name="Martijn J."/>
            <person name="Lind A.E."/>
            <person name="van Eijk R."/>
            <person name="Schleper C."/>
            <person name="Guy L."/>
            <person name="Ettema T.J."/>
        </authorList>
    </citation>
    <scope>NUCLEOTIDE SEQUENCE</scope>
</reference>
<dbReference type="AlphaFoldDB" id="A0A0F9EEM9"/>
<dbReference type="InterPro" id="IPR003663">
    <property type="entry name" value="Sugar/inositol_transpt"/>
</dbReference>
<dbReference type="PANTHER" id="PTHR48022:SF2">
    <property type="entry name" value="PLASTIDIC GLUCOSE TRANSPORTER 4"/>
    <property type="match status" value="1"/>
</dbReference>
<dbReference type="EMBL" id="LAZR01035148">
    <property type="protein sequence ID" value="KKL28296.1"/>
    <property type="molecule type" value="Genomic_DNA"/>
</dbReference>